<dbReference type="eggNOG" id="ENOG5032Z9I">
    <property type="taxonomic scope" value="Bacteria"/>
</dbReference>
<name>B0TIG7_HELMI</name>
<reference evidence="1 2" key="1">
    <citation type="journal article" date="2008" name="J. Bacteriol.">
        <title>The genome of Heliobacterium modesticaldum, a phototrophic representative of the Firmicutes containing the simplest photosynthetic apparatus.</title>
        <authorList>
            <person name="Sattley W.M."/>
            <person name="Madigan M.T."/>
            <person name="Swingley W.D."/>
            <person name="Cheung P.C."/>
            <person name="Clocksin K.M."/>
            <person name="Conrad A.L."/>
            <person name="Dejesa L.C."/>
            <person name="Honchak B.M."/>
            <person name="Jung D.O."/>
            <person name="Karbach L.E."/>
            <person name="Kurdoglu A."/>
            <person name="Lahiri S."/>
            <person name="Mastrian S.D."/>
            <person name="Page L.E."/>
            <person name="Taylor H.L."/>
            <person name="Wang Z.T."/>
            <person name="Raymond J."/>
            <person name="Chen M."/>
            <person name="Blankenship R.E."/>
            <person name="Touchman J.W."/>
        </authorList>
    </citation>
    <scope>NUCLEOTIDE SEQUENCE [LARGE SCALE GENOMIC DNA]</scope>
    <source>
        <strain evidence="2">ATCC 51547 / Ice1</strain>
    </source>
</reference>
<proteinExistence type="predicted"/>
<dbReference type="Proteomes" id="UP000008550">
    <property type="component" value="Chromosome"/>
</dbReference>
<accession>B0TIG7</accession>
<dbReference type="EMBL" id="CP000930">
    <property type="protein sequence ID" value="ABZ84908.1"/>
    <property type="molecule type" value="Genomic_DNA"/>
</dbReference>
<gene>
    <name evidence="1" type="ORF">HM1_3150</name>
</gene>
<dbReference type="AntiFam" id="ANF00029">
    <property type="entry name" value="Antisense to 16S rRNA"/>
</dbReference>
<protein>
    <submittedName>
        <fullName evidence="1">Uncharacterized protein</fullName>
    </submittedName>
</protein>
<dbReference type="AlphaFoldDB" id="B0TIG7"/>
<keyword evidence="2" id="KW-1185">Reference proteome</keyword>
<dbReference type="HOGENOM" id="CLU_2152799_0_0_9"/>
<sequence length="135" mass="14926">MLRRTVVCPLTRIQSLSHRLIEINQSLFPLKPVTRSLKIKQLRSCVRSTSTSRDSAAKGSPATVAASLHRKEVIQPHLPIRLPCYDFTPIIDPTFGGCLLAVSAPTSGVADFRGVTGGVYKARERIHRGMLTRDY</sequence>
<evidence type="ECO:0000313" key="1">
    <source>
        <dbReference type="EMBL" id="ABZ84908.1"/>
    </source>
</evidence>
<organism evidence="1 2">
    <name type="scientific">Heliobacterium modesticaldum (strain ATCC 51547 / Ice1)</name>
    <dbReference type="NCBI Taxonomy" id="498761"/>
    <lineage>
        <taxon>Bacteria</taxon>
        <taxon>Bacillati</taxon>
        <taxon>Bacillota</taxon>
        <taxon>Clostridia</taxon>
        <taxon>Eubacteriales</taxon>
        <taxon>Heliobacteriaceae</taxon>
        <taxon>Heliomicrobium</taxon>
    </lineage>
</organism>
<dbReference type="KEGG" id="hmo:HM1_3150"/>
<evidence type="ECO:0000313" key="2">
    <source>
        <dbReference type="Proteomes" id="UP000008550"/>
    </source>
</evidence>